<gene>
    <name evidence="2" type="ORF">IM697_38035</name>
</gene>
<evidence type="ECO:0000313" key="3">
    <source>
        <dbReference type="Proteomes" id="UP000594205"/>
    </source>
</evidence>
<evidence type="ECO:0000259" key="1">
    <source>
        <dbReference type="Pfam" id="PF12697"/>
    </source>
</evidence>
<accession>A0A7M2SHF2</accession>
<dbReference type="AlphaFoldDB" id="A0A7M2SHF2"/>
<dbReference type="InterPro" id="IPR050266">
    <property type="entry name" value="AB_hydrolase_sf"/>
</dbReference>
<dbReference type="InterPro" id="IPR000073">
    <property type="entry name" value="AB_hydrolase_1"/>
</dbReference>
<dbReference type="GO" id="GO:0016020">
    <property type="term" value="C:membrane"/>
    <property type="evidence" value="ECO:0007669"/>
    <property type="project" value="TreeGrafter"/>
</dbReference>
<dbReference type="PANTHER" id="PTHR43798:SF33">
    <property type="entry name" value="HYDROLASE, PUTATIVE (AFU_ORTHOLOGUE AFUA_2G14860)-RELATED"/>
    <property type="match status" value="1"/>
</dbReference>
<dbReference type="InterPro" id="IPR029058">
    <property type="entry name" value="AB_hydrolase_fold"/>
</dbReference>
<dbReference type="KEGG" id="sfeu:IM697_38035"/>
<dbReference type="Pfam" id="PF12697">
    <property type="entry name" value="Abhydrolase_6"/>
    <property type="match status" value="1"/>
</dbReference>
<dbReference type="PANTHER" id="PTHR43798">
    <property type="entry name" value="MONOACYLGLYCEROL LIPASE"/>
    <property type="match status" value="1"/>
</dbReference>
<reference evidence="2 3" key="1">
    <citation type="submission" date="2020-10" db="EMBL/GenBank/DDBJ databases">
        <title>Streptomyces ferrugineus complate genome analysis.</title>
        <authorList>
            <person name="Anwar N."/>
        </authorList>
    </citation>
    <scope>NUCLEOTIDE SEQUENCE [LARGE SCALE GENOMIC DNA]</scope>
    <source>
        <strain evidence="2 3">CCTCC AA2014009</strain>
    </source>
</reference>
<sequence length="300" mass="32113">MTTQPDFTPPPNAHVYPLHTPRGTFAVVAHPAAPGVDPRGTALLLPGFTGSKEDFTLMHEPLAERGYRTVAIDGRGQHESDGPEDDESAYERGELARDVLAQAAALGARNTPVHLLGHSLGGQIARAAALLDHTPFRSLTLMASGPAQISDSQQQRVKLLRDALAVMTMAETWEAILAMGPPEEVGGPARGIGGPDLLRRRWLGTKPAQLLATGRQLTTEPDRVDELAALPLPFHVLSGASDDTWPVPMLDDMAARLKARRTVIPDAEHSPNADQPLRTAQAVADFWESIDSPPATETDA</sequence>
<dbReference type="Gene3D" id="3.40.50.1820">
    <property type="entry name" value="alpha/beta hydrolase"/>
    <property type="match status" value="1"/>
</dbReference>
<keyword evidence="3" id="KW-1185">Reference proteome</keyword>
<name>A0A7M2SHF2_9ACTN</name>
<evidence type="ECO:0000313" key="2">
    <source>
        <dbReference type="EMBL" id="QOV35787.1"/>
    </source>
</evidence>
<proteinExistence type="predicted"/>
<dbReference type="SUPFAM" id="SSF53474">
    <property type="entry name" value="alpha/beta-Hydrolases"/>
    <property type="match status" value="1"/>
</dbReference>
<dbReference type="EMBL" id="CP063373">
    <property type="protein sequence ID" value="QOV35787.1"/>
    <property type="molecule type" value="Genomic_DNA"/>
</dbReference>
<dbReference type="RefSeq" id="WP_194041090.1">
    <property type="nucleotide sequence ID" value="NZ_CP063373.1"/>
</dbReference>
<feature type="domain" description="AB hydrolase-1" evidence="1">
    <location>
        <begin position="43"/>
        <end position="282"/>
    </location>
</feature>
<organism evidence="2 3">
    <name type="scientific">Streptomyces ferrugineus</name>
    <dbReference type="NCBI Taxonomy" id="1413221"/>
    <lineage>
        <taxon>Bacteria</taxon>
        <taxon>Bacillati</taxon>
        <taxon>Actinomycetota</taxon>
        <taxon>Actinomycetes</taxon>
        <taxon>Kitasatosporales</taxon>
        <taxon>Streptomycetaceae</taxon>
        <taxon>Streptomyces</taxon>
    </lineage>
</organism>
<dbReference type="Proteomes" id="UP000594205">
    <property type="component" value="Chromosome"/>
</dbReference>
<dbReference type="GO" id="GO:0016787">
    <property type="term" value="F:hydrolase activity"/>
    <property type="evidence" value="ECO:0007669"/>
    <property type="project" value="UniProtKB-KW"/>
</dbReference>
<protein>
    <submittedName>
        <fullName evidence="2">Alpha/beta hydrolase</fullName>
    </submittedName>
</protein>
<keyword evidence="2" id="KW-0378">Hydrolase</keyword>